<accession>A0ABX0HWP6</accession>
<dbReference type="PANTHER" id="PTHR43685:SF11">
    <property type="entry name" value="GLYCOSYLTRANSFERASE TAGX-RELATED"/>
    <property type="match status" value="1"/>
</dbReference>
<evidence type="ECO:0000313" key="2">
    <source>
        <dbReference type="EMBL" id="NHK99413.1"/>
    </source>
</evidence>
<organism evidence="2 3">
    <name type="scientific">Rubrivivax benzoatilyticus</name>
    <dbReference type="NCBI Taxonomy" id="316997"/>
    <lineage>
        <taxon>Bacteria</taxon>
        <taxon>Pseudomonadati</taxon>
        <taxon>Pseudomonadota</taxon>
        <taxon>Betaproteobacteria</taxon>
        <taxon>Burkholderiales</taxon>
        <taxon>Sphaerotilaceae</taxon>
        <taxon>Rubrivivax</taxon>
    </lineage>
</organism>
<dbReference type="PANTHER" id="PTHR43685">
    <property type="entry name" value="GLYCOSYLTRANSFERASE"/>
    <property type="match status" value="1"/>
</dbReference>
<dbReference type="Proteomes" id="UP000802098">
    <property type="component" value="Unassembled WGS sequence"/>
</dbReference>
<name>A0ABX0HWP6_9BURK</name>
<dbReference type="Gene3D" id="3.90.550.10">
    <property type="entry name" value="Spore Coat Polysaccharide Biosynthesis Protein SpsA, Chain A"/>
    <property type="match status" value="1"/>
</dbReference>
<proteinExistence type="predicted"/>
<evidence type="ECO:0000313" key="3">
    <source>
        <dbReference type="Proteomes" id="UP000802098"/>
    </source>
</evidence>
<dbReference type="EMBL" id="JAAOCD010000006">
    <property type="protein sequence ID" value="NHK99413.1"/>
    <property type="molecule type" value="Genomic_DNA"/>
</dbReference>
<dbReference type="CDD" id="cd00761">
    <property type="entry name" value="Glyco_tranf_GTA_type"/>
    <property type="match status" value="1"/>
</dbReference>
<feature type="domain" description="Glycosyltransferase 2-like" evidence="1">
    <location>
        <begin position="15"/>
        <end position="119"/>
    </location>
</feature>
<sequence>MERAADSASMKPSVSVVIPAFNCAAFIDQALGSLVAQTFTDWEAFIVDDGSTDDTAMRCAHWCQQDSRLHLLRQENSGGPSGPRNRAIEASSGEFVALLDPDDWWRVEKLEHQLALMHRWPSLGLLFGDSELVQADGHPIGSYFESLSFVDKARPYVAEREPGFFVARPEFLYFTACVYTGIQTSGVMLRRSALESLGQLFPTDLRNCEDNDLWWRVMERHETGFITTALHAYRQHPDGLSHDVPKLTQGRLVAHIRNYQRLQAAMPSAWARRYRQRIAEHYLFLGWQARMRGDAAAARSAYRASLGWRVGVDAPLAILKSWIPPRSARVQPRST</sequence>
<keyword evidence="3" id="KW-1185">Reference proteome</keyword>
<dbReference type="RefSeq" id="WP_050801740.1">
    <property type="nucleotide sequence ID" value="NZ_JAAOCD010000006.1"/>
</dbReference>
<dbReference type="SUPFAM" id="SSF53448">
    <property type="entry name" value="Nucleotide-diphospho-sugar transferases"/>
    <property type="match status" value="1"/>
</dbReference>
<reference evidence="2 3" key="1">
    <citation type="submission" date="2020-03" db="EMBL/GenBank/DDBJ databases">
        <title>Rubrivivax benzoatilyticus JA2 (sequenced after 10 years sub-culturing).</title>
        <authorList>
            <person name="Gupta D."/>
            <person name="Chintalapati S."/>
            <person name="Chintalapati V.R."/>
        </authorList>
    </citation>
    <scope>NUCLEOTIDE SEQUENCE [LARGE SCALE GENOMIC DNA]</scope>
    <source>
        <strain evidence="2 3">JA2-Mal</strain>
    </source>
</reference>
<dbReference type="InterPro" id="IPR001173">
    <property type="entry name" value="Glyco_trans_2-like"/>
</dbReference>
<protein>
    <submittedName>
        <fullName evidence="2">Glycosyltransferase family 2 protein</fullName>
    </submittedName>
</protein>
<dbReference type="InterPro" id="IPR029044">
    <property type="entry name" value="Nucleotide-diphossugar_trans"/>
</dbReference>
<dbReference type="Pfam" id="PF00535">
    <property type="entry name" value="Glycos_transf_2"/>
    <property type="match status" value="1"/>
</dbReference>
<dbReference type="InterPro" id="IPR050834">
    <property type="entry name" value="Glycosyltransf_2"/>
</dbReference>
<gene>
    <name evidence="2" type="ORF">G7087_13590</name>
</gene>
<evidence type="ECO:0000259" key="1">
    <source>
        <dbReference type="Pfam" id="PF00535"/>
    </source>
</evidence>
<comment type="caution">
    <text evidence="2">The sequence shown here is derived from an EMBL/GenBank/DDBJ whole genome shotgun (WGS) entry which is preliminary data.</text>
</comment>